<evidence type="ECO:0000313" key="3">
    <source>
        <dbReference type="Proteomes" id="UP000000311"/>
    </source>
</evidence>
<feature type="non-terminal residue" evidence="2">
    <location>
        <position position="1"/>
    </location>
</feature>
<feature type="non-terminal residue" evidence="2">
    <location>
        <position position="61"/>
    </location>
</feature>
<dbReference type="Gene3D" id="1.10.340.70">
    <property type="match status" value="1"/>
</dbReference>
<evidence type="ECO:0000313" key="2">
    <source>
        <dbReference type="EMBL" id="EFN64956.1"/>
    </source>
</evidence>
<dbReference type="Proteomes" id="UP000000311">
    <property type="component" value="Unassembled WGS sequence"/>
</dbReference>
<dbReference type="AlphaFoldDB" id="E2ANN3"/>
<evidence type="ECO:0000259" key="1">
    <source>
        <dbReference type="Pfam" id="PF17921"/>
    </source>
</evidence>
<organism evidence="3">
    <name type="scientific">Camponotus floridanus</name>
    <name type="common">Florida carpenter ant</name>
    <dbReference type="NCBI Taxonomy" id="104421"/>
    <lineage>
        <taxon>Eukaryota</taxon>
        <taxon>Metazoa</taxon>
        <taxon>Ecdysozoa</taxon>
        <taxon>Arthropoda</taxon>
        <taxon>Hexapoda</taxon>
        <taxon>Insecta</taxon>
        <taxon>Pterygota</taxon>
        <taxon>Neoptera</taxon>
        <taxon>Endopterygota</taxon>
        <taxon>Hymenoptera</taxon>
        <taxon>Apocrita</taxon>
        <taxon>Aculeata</taxon>
        <taxon>Formicoidea</taxon>
        <taxon>Formicidae</taxon>
        <taxon>Formicinae</taxon>
        <taxon>Camponotus</taxon>
    </lineage>
</organism>
<dbReference type="EMBL" id="GL441267">
    <property type="protein sequence ID" value="EFN64956.1"/>
    <property type="molecule type" value="Genomic_DNA"/>
</dbReference>
<proteinExistence type="predicted"/>
<name>E2ANN3_CAMFO</name>
<accession>E2ANN3</accession>
<protein>
    <recommendedName>
        <fullName evidence="1">Integrase zinc-binding domain-containing protein</fullName>
    </recommendedName>
</protein>
<dbReference type="PANTHER" id="PTHR47331">
    <property type="entry name" value="PHD-TYPE DOMAIN-CONTAINING PROTEIN"/>
    <property type="match status" value="1"/>
</dbReference>
<dbReference type="Pfam" id="PF17921">
    <property type="entry name" value="Integrase_H2C2"/>
    <property type="match status" value="1"/>
</dbReference>
<dbReference type="OrthoDB" id="7550652at2759"/>
<reference evidence="2 3" key="1">
    <citation type="journal article" date="2010" name="Science">
        <title>Genomic comparison of the ants Camponotus floridanus and Harpegnathos saltator.</title>
        <authorList>
            <person name="Bonasio R."/>
            <person name="Zhang G."/>
            <person name="Ye C."/>
            <person name="Mutti N.S."/>
            <person name="Fang X."/>
            <person name="Qin N."/>
            <person name="Donahue G."/>
            <person name="Yang P."/>
            <person name="Li Q."/>
            <person name="Li C."/>
            <person name="Zhang P."/>
            <person name="Huang Z."/>
            <person name="Berger S.L."/>
            <person name="Reinberg D."/>
            <person name="Wang J."/>
            <person name="Liebig J."/>
        </authorList>
    </citation>
    <scope>NUCLEOTIDE SEQUENCE [LARGE SCALE GENOMIC DNA]</scope>
    <source>
        <strain evidence="3">C129</strain>
    </source>
</reference>
<dbReference type="InParanoid" id="E2ANN3"/>
<dbReference type="PANTHER" id="PTHR47331:SF2">
    <property type="match status" value="1"/>
</dbReference>
<feature type="domain" description="Integrase zinc-binding" evidence="1">
    <location>
        <begin position="2"/>
        <end position="50"/>
    </location>
</feature>
<gene>
    <name evidence="2" type="ORF">EAG_00048</name>
</gene>
<keyword evidence="3" id="KW-1185">Reference proteome</keyword>
<dbReference type="InterPro" id="IPR041588">
    <property type="entry name" value="Integrase_H2C2"/>
</dbReference>
<sequence length="61" mass="7028">LIISDAHLKTLHGGTQITLTHLRQNYWIVGGRIPVKSFILKCIICTRYRQKRAQQIMGQLP</sequence>